<feature type="transmembrane region" description="Helical" evidence="8">
    <location>
        <begin position="159"/>
        <end position="176"/>
    </location>
</feature>
<dbReference type="RefSeq" id="WP_231816573.1">
    <property type="nucleotide sequence ID" value="NZ_JAJOZR010000016.1"/>
</dbReference>
<dbReference type="InterPro" id="IPR012549">
    <property type="entry name" value="EptA-like_N"/>
</dbReference>
<dbReference type="GO" id="GO:0005886">
    <property type="term" value="C:plasma membrane"/>
    <property type="evidence" value="ECO:0007669"/>
    <property type="project" value="UniProtKB-SubCell"/>
</dbReference>
<dbReference type="PANTHER" id="PTHR30443:SF0">
    <property type="entry name" value="PHOSPHOETHANOLAMINE TRANSFERASE EPTA"/>
    <property type="match status" value="1"/>
</dbReference>
<dbReference type="InterPro" id="IPR040423">
    <property type="entry name" value="PEA_transferase"/>
</dbReference>
<evidence type="ECO:0000259" key="10">
    <source>
        <dbReference type="Pfam" id="PF08019"/>
    </source>
</evidence>
<dbReference type="GO" id="GO:0016776">
    <property type="term" value="F:phosphotransferase activity, phosphate group as acceptor"/>
    <property type="evidence" value="ECO:0007669"/>
    <property type="project" value="TreeGrafter"/>
</dbReference>
<proteinExistence type="predicted"/>
<comment type="caution">
    <text evidence="11">The sequence shown here is derived from an EMBL/GenBank/DDBJ whole genome shotgun (WGS) entry which is preliminary data.</text>
</comment>
<feature type="transmembrane region" description="Helical" evidence="8">
    <location>
        <begin position="75"/>
        <end position="95"/>
    </location>
</feature>
<dbReference type="Pfam" id="PF00884">
    <property type="entry name" value="Sulfatase"/>
    <property type="match status" value="1"/>
</dbReference>
<evidence type="ECO:0000259" key="9">
    <source>
        <dbReference type="Pfam" id="PF00884"/>
    </source>
</evidence>
<feature type="transmembrane region" description="Helical" evidence="8">
    <location>
        <begin position="51"/>
        <end position="68"/>
    </location>
</feature>
<organism evidence="11 12">
    <name type="scientific">Rhizobium quercicola</name>
    <dbReference type="NCBI Taxonomy" id="2901226"/>
    <lineage>
        <taxon>Bacteria</taxon>
        <taxon>Pseudomonadati</taxon>
        <taxon>Pseudomonadota</taxon>
        <taxon>Alphaproteobacteria</taxon>
        <taxon>Hyphomicrobiales</taxon>
        <taxon>Rhizobiaceae</taxon>
        <taxon>Rhizobium/Agrobacterium group</taxon>
        <taxon>Rhizobium</taxon>
    </lineage>
</organism>
<evidence type="ECO:0000256" key="5">
    <source>
        <dbReference type="ARBA" id="ARBA00022692"/>
    </source>
</evidence>
<feature type="domain" description="Sulfatase N-terminal" evidence="9">
    <location>
        <begin position="240"/>
        <end position="528"/>
    </location>
</feature>
<feature type="transmembrane region" description="Helical" evidence="8">
    <location>
        <begin position="126"/>
        <end position="147"/>
    </location>
</feature>
<keyword evidence="4 11" id="KW-0808">Transferase</keyword>
<evidence type="ECO:0000256" key="7">
    <source>
        <dbReference type="ARBA" id="ARBA00023136"/>
    </source>
</evidence>
<keyword evidence="12" id="KW-1185">Reference proteome</keyword>
<dbReference type="InterPro" id="IPR058130">
    <property type="entry name" value="PEA_transf_C"/>
</dbReference>
<dbReference type="Proteomes" id="UP001139089">
    <property type="component" value="Unassembled WGS sequence"/>
</dbReference>
<name>A0A9X1T963_9HYPH</name>
<keyword evidence="3" id="KW-0997">Cell inner membrane</keyword>
<dbReference type="Gene3D" id="3.40.720.10">
    <property type="entry name" value="Alkaline Phosphatase, subunit A"/>
    <property type="match status" value="1"/>
</dbReference>
<dbReference type="EMBL" id="JAJOZR010000016">
    <property type="protein sequence ID" value="MCD7111493.1"/>
    <property type="molecule type" value="Genomic_DNA"/>
</dbReference>
<protein>
    <submittedName>
        <fullName evidence="11">Phosphoethanolamine--lipid A transferase</fullName>
    </submittedName>
</protein>
<keyword evidence="7 8" id="KW-0472">Membrane</keyword>
<evidence type="ECO:0000256" key="2">
    <source>
        <dbReference type="ARBA" id="ARBA00022475"/>
    </source>
</evidence>
<feature type="transmembrane region" description="Helical" evidence="8">
    <location>
        <begin position="12"/>
        <end position="31"/>
    </location>
</feature>
<evidence type="ECO:0000313" key="12">
    <source>
        <dbReference type="Proteomes" id="UP001139089"/>
    </source>
</evidence>
<dbReference type="InterPro" id="IPR017850">
    <property type="entry name" value="Alkaline_phosphatase_core_sf"/>
</dbReference>
<evidence type="ECO:0000256" key="8">
    <source>
        <dbReference type="SAM" id="Phobius"/>
    </source>
</evidence>
<keyword evidence="5 8" id="KW-0812">Transmembrane</keyword>
<accession>A0A9X1T963</accession>
<dbReference type="CDD" id="cd16017">
    <property type="entry name" value="LptA"/>
    <property type="match status" value="1"/>
</dbReference>
<sequence>MTSPRFRVTDLLARPSLGSITTSVIVAIFLVCLTNRTFWSKAGIYLADHPGGVAGLFVIVLAIHIALLTAFSVRFLIRPFFIVLILASAIGSWFMDRFGVVIDDDMVRNAAQTTPAEAQHLITPGLALHMLLFAVLPIAALLWIRILHRPYLQKVPRNLAVIVLCLVVSAGEFLTYSKPFTAMLRQHKDLVKSLNPVTPLVGTAQFLLQTSGETDVGAEPIGLDARIMDVAATDKRPRVTILVAGETARAQNFSLGGYARHTNPELSRQDIVYFPNTTSCGTATAVSIPCMFSNLTRAGYTHDKGLRTETLLDVLKHSGADVAWWDNNTGSKGVADRVTFIDLVKTADGRFCIMGECQDGIFLERLDTWLDQVKKDSVLVLHTMGSHGPTNYLRYPEAFRTFTPDCRTAELGNCEDEEIVNAYDNSILYTDHVLSSVIETLKKRFATLQTAMVYMSDHGESLGENGLYLHGAPYIIAPDVQTHVPFFVWLDDAFSRSMDLDRPCFESTSGMERSHDNLFHSVLGMMNVRTTVYDPALDIFTACRKATPHGQ</sequence>
<dbReference type="Pfam" id="PF08019">
    <property type="entry name" value="EptA_B_N"/>
    <property type="match status" value="1"/>
</dbReference>
<dbReference type="InterPro" id="IPR000917">
    <property type="entry name" value="Sulfatase_N"/>
</dbReference>
<evidence type="ECO:0000313" key="11">
    <source>
        <dbReference type="EMBL" id="MCD7111493.1"/>
    </source>
</evidence>
<dbReference type="NCBIfam" id="NF028537">
    <property type="entry name" value="P_eth_NH2_trans"/>
    <property type="match status" value="1"/>
</dbReference>
<evidence type="ECO:0000256" key="1">
    <source>
        <dbReference type="ARBA" id="ARBA00004429"/>
    </source>
</evidence>
<dbReference type="PANTHER" id="PTHR30443">
    <property type="entry name" value="INNER MEMBRANE PROTEIN"/>
    <property type="match status" value="1"/>
</dbReference>
<comment type="subcellular location">
    <subcellularLocation>
        <location evidence="1">Cell inner membrane</location>
        <topology evidence="1">Multi-pass membrane protein</topology>
    </subcellularLocation>
</comment>
<keyword evidence="6 8" id="KW-1133">Transmembrane helix</keyword>
<feature type="domain" description="Phosphoethanolamine transferase N-terminal" evidence="10">
    <location>
        <begin position="61"/>
        <end position="207"/>
    </location>
</feature>
<gene>
    <name evidence="11" type="ORF">LRX75_20875</name>
</gene>
<reference evidence="11" key="1">
    <citation type="submission" date="2021-12" db="EMBL/GenBank/DDBJ databases">
        <authorList>
            <person name="Li Y."/>
        </authorList>
    </citation>
    <scope>NUCLEOTIDE SEQUENCE</scope>
    <source>
        <strain evidence="11">DKSPLA3</strain>
    </source>
</reference>
<evidence type="ECO:0000256" key="6">
    <source>
        <dbReference type="ARBA" id="ARBA00022989"/>
    </source>
</evidence>
<dbReference type="SUPFAM" id="SSF53649">
    <property type="entry name" value="Alkaline phosphatase-like"/>
    <property type="match status" value="1"/>
</dbReference>
<keyword evidence="2" id="KW-1003">Cell membrane</keyword>
<dbReference type="GO" id="GO:0009244">
    <property type="term" value="P:lipopolysaccharide core region biosynthetic process"/>
    <property type="evidence" value="ECO:0007669"/>
    <property type="project" value="TreeGrafter"/>
</dbReference>
<evidence type="ECO:0000256" key="4">
    <source>
        <dbReference type="ARBA" id="ARBA00022679"/>
    </source>
</evidence>
<evidence type="ECO:0000256" key="3">
    <source>
        <dbReference type="ARBA" id="ARBA00022519"/>
    </source>
</evidence>
<dbReference type="AlphaFoldDB" id="A0A9X1T963"/>